<sequence length="72" mass="8085">MESFLAKYDKTRDRHSDESELRVAFGELGARFPNQRAGCALASADKDMDGHISFSELGDLLSYVIQQGYKIK</sequence>
<dbReference type="PROSITE" id="PS00018">
    <property type="entry name" value="EF_HAND_1"/>
    <property type="match status" value="1"/>
</dbReference>
<dbReference type="InterPro" id="IPR018247">
    <property type="entry name" value="EF_Hand_1_Ca_BS"/>
</dbReference>
<dbReference type="InterPro" id="IPR011992">
    <property type="entry name" value="EF-hand-dom_pair"/>
</dbReference>
<feature type="domain" description="EF-hand" evidence="2">
    <location>
        <begin position="32"/>
        <end position="67"/>
    </location>
</feature>
<evidence type="ECO:0000256" key="1">
    <source>
        <dbReference type="ARBA" id="ARBA00022837"/>
    </source>
</evidence>
<dbReference type="SUPFAM" id="SSF47473">
    <property type="entry name" value="EF-hand"/>
    <property type="match status" value="1"/>
</dbReference>
<evidence type="ECO:0000259" key="2">
    <source>
        <dbReference type="PROSITE" id="PS50222"/>
    </source>
</evidence>
<keyword evidence="1" id="KW-0106">Calcium</keyword>
<dbReference type="PROSITE" id="PS50222">
    <property type="entry name" value="EF_HAND_2"/>
    <property type="match status" value="1"/>
</dbReference>
<comment type="caution">
    <text evidence="3">The sequence shown here is derived from an EMBL/GenBank/DDBJ whole genome shotgun (WGS) entry which is preliminary data.</text>
</comment>
<dbReference type="InterPro" id="IPR002048">
    <property type="entry name" value="EF_hand_dom"/>
</dbReference>
<dbReference type="AlphaFoldDB" id="A0A2I0IDH5"/>
<evidence type="ECO:0000313" key="3">
    <source>
        <dbReference type="EMBL" id="PKI42031.1"/>
    </source>
</evidence>
<keyword evidence="4" id="KW-1185">Reference proteome</keyword>
<dbReference type="GO" id="GO:0005509">
    <property type="term" value="F:calcium ion binding"/>
    <property type="evidence" value="ECO:0007669"/>
    <property type="project" value="InterPro"/>
</dbReference>
<proteinExistence type="predicted"/>
<protein>
    <recommendedName>
        <fullName evidence="2">EF-hand domain-containing protein</fullName>
    </recommendedName>
</protein>
<evidence type="ECO:0000313" key="4">
    <source>
        <dbReference type="Proteomes" id="UP000233551"/>
    </source>
</evidence>
<accession>A0A2I0IDH5</accession>
<organism evidence="3 4">
    <name type="scientific">Punica granatum</name>
    <name type="common">Pomegranate</name>
    <dbReference type="NCBI Taxonomy" id="22663"/>
    <lineage>
        <taxon>Eukaryota</taxon>
        <taxon>Viridiplantae</taxon>
        <taxon>Streptophyta</taxon>
        <taxon>Embryophyta</taxon>
        <taxon>Tracheophyta</taxon>
        <taxon>Spermatophyta</taxon>
        <taxon>Magnoliopsida</taxon>
        <taxon>eudicotyledons</taxon>
        <taxon>Gunneridae</taxon>
        <taxon>Pentapetalae</taxon>
        <taxon>rosids</taxon>
        <taxon>malvids</taxon>
        <taxon>Myrtales</taxon>
        <taxon>Lythraceae</taxon>
        <taxon>Punica</taxon>
    </lineage>
</organism>
<gene>
    <name evidence="3" type="ORF">CRG98_037484</name>
</gene>
<name>A0A2I0IDH5_PUNGR</name>
<dbReference type="Proteomes" id="UP000233551">
    <property type="component" value="Unassembled WGS sequence"/>
</dbReference>
<dbReference type="Gene3D" id="1.10.238.10">
    <property type="entry name" value="EF-hand"/>
    <property type="match status" value="1"/>
</dbReference>
<reference evidence="3 4" key="1">
    <citation type="submission" date="2017-11" db="EMBL/GenBank/DDBJ databases">
        <title>De-novo sequencing of pomegranate (Punica granatum L.) genome.</title>
        <authorList>
            <person name="Akparov Z."/>
            <person name="Amiraslanov A."/>
            <person name="Hajiyeva S."/>
            <person name="Abbasov M."/>
            <person name="Kaur K."/>
            <person name="Hamwieh A."/>
            <person name="Solovyev V."/>
            <person name="Salamov A."/>
            <person name="Braich B."/>
            <person name="Kosarev P."/>
            <person name="Mahmoud A."/>
            <person name="Hajiyev E."/>
            <person name="Babayeva S."/>
            <person name="Izzatullayeva V."/>
            <person name="Mammadov A."/>
            <person name="Mammadov A."/>
            <person name="Sharifova S."/>
            <person name="Ojaghi J."/>
            <person name="Eynullazada K."/>
            <person name="Bayramov B."/>
            <person name="Abdulazimova A."/>
            <person name="Shahmuradov I."/>
        </authorList>
    </citation>
    <scope>NUCLEOTIDE SEQUENCE [LARGE SCALE GENOMIC DNA]</scope>
    <source>
        <strain evidence="4">cv. AG2017</strain>
        <tissue evidence="3">Leaf</tissue>
    </source>
</reference>
<dbReference type="EMBL" id="PGOL01003232">
    <property type="protein sequence ID" value="PKI42031.1"/>
    <property type="molecule type" value="Genomic_DNA"/>
</dbReference>